<dbReference type="CDD" id="cd03586">
    <property type="entry name" value="PolY_Pol_IV_kappa"/>
    <property type="match status" value="1"/>
</dbReference>
<dbReference type="InterPro" id="IPR001126">
    <property type="entry name" value="UmuC"/>
</dbReference>
<dbReference type="InterPro" id="IPR043502">
    <property type="entry name" value="DNA/RNA_pol_sf"/>
</dbReference>
<dbReference type="AlphaFoldDB" id="A0A2K8N2P7"/>
<dbReference type="GO" id="GO:0006281">
    <property type="term" value="P:DNA repair"/>
    <property type="evidence" value="ECO:0007669"/>
    <property type="project" value="InterPro"/>
</dbReference>
<dbReference type="GO" id="GO:0042276">
    <property type="term" value="P:error-prone translesion synthesis"/>
    <property type="evidence" value="ECO:0007669"/>
    <property type="project" value="TreeGrafter"/>
</dbReference>
<dbReference type="InterPro" id="IPR022880">
    <property type="entry name" value="DNApol_IV"/>
</dbReference>
<sequence length="425" mass="48071">MVGRDPGVTWVYGLVDMQSFYASVEAASRPEFAGHRREDDDKTDPLLIVAGDPERRSGIVLAATPPAKAAGLSTAMNLGEALRMCPKAVVVKPRMRLYLETSARIHYTIRQMFPLHEPFSVDEAFFALPYPSALFPDPIAASRRLKETIWDLFRIRCRVGLAPNKWMAKMANRAAKKEPSGVVWWTEKDVSSRLHSLSVYEMWGLKRRAEILDREFGATTIGDVAAIPEWRLRRRFGVWGTIIHRWSHGLDDSPIDPNAFAAPNKGFSHRITLPRDFSEREDIAVVTLELLDEVCARLRSVRQKGRRVGLSLTYARFEGGFSRTKTLGRAFNAAEDFYPHVIQLLDRWWDGSGVRAVSVGVDLLEPESDTMQLSLFKDVAKRRRLSEVYDQVRARFGETSIMRAASLLPAGQLRDRSQKIGGHFM</sequence>
<accession>A0A2K8N2P7</accession>
<evidence type="ECO:0000256" key="1">
    <source>
        <dbReference type="ARBA" id="ARBA00010945"/>
    </source>
</evidence>
<dbReference type="PROSITE" id="PS50173">
    <property type="entry name" value="UMUC"/>
    <property type="match status" value="1"/>
</dbReference>
<protein>
    <submittedName>
        <fullName evidence="3">DNA polymerase IV</fullName>
    </submittedName>
</protein>
<reference evidence="4" key="1">
    <citation type="submission" date="2017-11" db="EMBL/GenBank/DDBJ databases">
        <title>Complete Genome Sequence of Kyrpidia sp. Strain EA-1, a thermophilic, hydrogen-oxidizing Bacterium, isolated from the Azores.</title>
        <authorList>
            <person name="Reiner J.E."/>
            <person name="Lapp C.J."/>
            <person name="Bunk B."/>
            <person name="Gescher J."/>
        </authorList>
    </citation>
    <scope>NUCLEOTIDE SEQUENCE [LARGE SCALE GENOMIC DNA]</scope>
    <source>
        <strain evidence="4">EA-1</strain>
    </source>
</reference>
<evidence type="ECO:0000259" key="2">
    <source>
        <dbReference type="PROSITE" id="PS50173"/>
    </source>
</evidence>
<dbReference type="Pfam" id="PF00817">
    <property type="entry name" value="IMS"/>
    <property type="match status" value="1"/>
</dbReference>
<dbReference type="NCBIfam" id="NF002848">
    <property type="entry name" value="PRK03103.1"/>
    <property type="match status" value="1"/>
</dbReference>
<dbReference type="KEGG" id="kyr:CVV65_01485"/>
<evidence type="ECO:0000313" key="4">
    <source>
        <dbReference type="Proteomes" id="UP000231932"/>
    </source>
</evidence>
<organism evidence="3 4">
    <name type="scientific">Kyrpidia spormannii</name>
    <dbReference type="NCBI Taxonomy" id="2055160"/>
    <lineage>
        <taxon>Bacteria</taxon>
        <taxon>Bacillati</taxon>
        <taxon>Bacillota</taxon>
        <taxon>Bacilli</taxon>
        <taxon>Bacillales</taxon>
        <taxon>Alicyclobacillaceae</taxon>
        <taxon>Kyrpidia</taxon>
    </lineage>
</organism>
<dbReference type="InterPro" id="IPR043128">
    <property type="entry name" value="Rev_trsase/Diguanyl_cyclase"/>
</dbReference>
<dbReference type="RefSeq" id="WP_100666648.1">
    <property type="nucleotide sequence ID" value="NZ_CP024955.1"/>
</dbReference>
<dbReference type="Proteomes" id="UP000231932">
    <property type="component" value="Chromosome"/>
</dbReference>
<dbReference type="GO" id="GO:0005829">
    <property type="term" value="C:cytosol"/>
    <property type="evidence" value="ECO:0007669"/>
    <property type="project" value="TreeGrafter"/>
</dbReference>
<dbReference type="GO" id="GO:0003887">
    <property type="term" value="F:DNA-directed DNA polymerase activity"/>
    <property type="evidence" value="ECO:0007669"/>
    <property type="project" value="InterPro"/>
</dbReference>
<dbReference type="Gene3D" id="3.30.1490.100">
    <property type="entry name" value="DNA polymerase, Y-family, little finger domain"/>
    <property type="match status" value="1"/>
</dbReference>
<proteinExistence type="inferred from homology"/>
<dbReference type="SUPFAM" id="SSF56672">
    <property type="entry name" value="DNA/RNA polymerases"/>
    <property type="match status" value="1"/>
</dbReference>
<gene>
    <name evidence="3" type="ORF">CVV65_01485</name>
</gene>
<feature type="domain" description="UmuC" evidence="2">
    <location>
        <begin position="12"/>
        <end position="206"/>
    </location>
</feature>
<dbReference type="OrthoDB" id="9808813at2"/>
<dbReference type="Gene3D" id="3.40.1170.60">
    <property type="match status" value="1"/>
</dbReference>
<evidence type="ECO:0000313" key="3">
    <source>
        <dbReference type="EMBL" id="ATY83811.1"/>
    </source>
</evidence>
<name>A0A2K8N2P7_9BACL</name>
<dbReference type="InterPro" id="IPR050116">
    <property type="entry name" value="DNA_polymerase-Y"/>
</dbReference>
<dbReference type="Pfam" id="PF11799">
    <property type="entry name" value="IMS_C"/>
    <property type="match status" value="1"/>
</dbReference>
<dbReference type="EMBL" id="CP024955">
    <property type="protein sequence ID" value="ATY83811.1"/>
    <property type="molecule type" value="Genomic_DNA"/>
</dbReference>
<dbReference type="GO" id="GO:0009432">
    <property type="term" value="P:SOS response"/>
    <property type="evidence" value="ECO:0007669"/>
    <property type="project" value="TreeGrafter"/>
</dbReference>
<dbReference type="Gene3D" id="3.30.70.270">
    <property type="match status" value="1"/>
</dbReference>
<keyword evidence="4" id="KW-1185">Reference proteome</keyword>
<dbReference type="PANTHER" id="PTHR11076:SF35">
    <property type="entry name" value="DNA REPAIR PROTEIN HOMOLOG YOBH"/>
    <property type="match status" value="1"/>
</dbReference>
<dbReference type="InterPro" id="IPR036775">
    <property type="entry name" value="DNA_pol_Y-fam_lit_finger_sf"/>
</dbReference>
<dbReference type="PANTHER" id="PTHR11076">
    <property type="entry name" value="DNA REPAIR POLYMERASE UMUC / TRANSFERASE FAMILY MEMBER"/>
    <property type="match status" value="1"/>
</dbReference>
<dbReference type="GO" id="GO:0003684">
    <property type="term" value="F:damaged DNA binding"/>
    <property type="evidence" value="ECO:0007669"/>
    <property type="project" value="InterPro"/>
</dbReference>
<dbReference type="SUPFAM" id="SSF100879">
    <property type="entry name" value="Lesion bypass DNA polymerase (Y-family), little finger domain"/>
    <property type="match status" value="1"/>
</dbReference>
<comment type="similarity">
    <text evidence="1">Belongs to the DNA polymerase type-Y family.</text>
</comment>
<dbReference type="InterPro" id="IPR017961">
    <property type="entry name" value="DNA_pol_Y-fam_little_finger"/>
</dbReference>